<feature type="chain" id="PRO_5025559314" evidence="2">
    <location>
        <begin position="26"/>
        <end position="176"/>
    </location>
</feature>
<dbReference type="EMBL" id="CP048222">
    <property type="protein sequence ID" value="QHT69836.1"/>
    <property type="molecule type" value="Genomic_DNA"/>
</dbReference>
<keyword evidence="2" id="KW-0732">Signal</keyword>
<proteinExistence type="predicted"/>
<feature type="region of interest" description="Disordered" evidence="1">
    <location>
        <begin position="28"/>
        <end position="60"/>
    </location>
</feature>
<dbReference type="PANTHER" id="PTHR37833">
    <property type="entry name" value="LIPOPROTEIN-RELATED"/>
    <property type="match status" value="1"/>
</dbReference>
<gene>
    <name evidence="3" type="ORF">GXP67_25915</name>
</gene>
<sequence length="176" mass="18383">MKKIFMNYLLTLATAGILFSCNTEAKRTSEEGASTTAAEVKTTSQEQPADGAQAAATNPADAPVISFEETSYDFGTIQDGDVVKHTFAFTNTGKSPLIIQNASAQCGCTVPDWPREPIAPGAKGEIKVEFNSKGKAGVQSKAVTVTSNTANGSDQVILKGIVESGVASMKGPYKTN</sequence>
<dbReference type="Pfam" id="PF07610">
    <property type="entry name" value="DUF1573"/>
    <property type="match status" value="1"/>
</dbReference>
<dbReference type="PANTHER" id="PTHR37833:SF1">
    <property type="entry name" value="SIGNAL PEPTIDE PROTEIN"/>
    <property type="match status" value="1"/>
</dbReference>
<dbReference type="PROSITE" id="PS51257">
    <property type="entry name" value="PROKAR_LIPOPROTEIN"/>
    <property type="match status" value="1"/>
</dbReference>
<protein>
    <submittedName>
        <fullName evidence="3">DUF1573 domain-containing protein</fullName>
    </submittedName>
</protein>
<dbReference type="Proteomes" id="UP000480178">
    <property type="component" value="Chromosome"/>
</dbReference>
<dbReference type="InterPro" id="IPR011467">
    <property type="entry name" value="DUF1573"/>
</dbReference>
<dbReference type="RefSeq" id="WP_162445820.1">
    <property type="nucleotide sequence ID" value="NZ_CP048222.1"/>
</dbReference>
<keyword evidence="4" id="KW-1185">Reference proteome</keyword>
<dbReference type="InterPro" id="IPR013783">
    <property type="entry name" value="Ig-like_fold"/>
</dbReference>
<dbReference type="KEGG" id="rhoz:GXP67_25915"/>
<organism evidence="3 4">
    <name type="scientific">Rhodocytophaga rosea</name>
    <dbReference type="NCBI Taxonomy" id="2704465"/>
    <lineage>
        <taxon>Bacteria</taxon>
        <taxon>Pseudomonadati</taxon>
        <taxon>Bacteroidota</taxon>
        <taxon>Cytophagia</taxon>
        <taxon>Cytophagales</taxon>
        <taxon>Rhodocytophagaceae</taxon>
        <taxon>Rhodocytophaga</taxon>
    </lineage>
</organism>
<dbReference type="Gene3D" id="2.60.40.10">
    <property type="entry name" value="Immunoglobulins"/>
    <property type="match status" value="1"/>
</dbReference>
<evidence type="ECO:0000256" key="2">
    <source>
        <dbReference type="SAM" id="SignalP"/>
    </source>
</evidence>
<feature type="compositionally biased region" description="Polar residues" evidence="1">
    <location>
        <begin position="31"/>
        <end position="44"/>
    </location>
</feature>
<evidence type="ECO:0000313" key="3">
    <source>
        <dbReference type="EMBL" id="QHT69836.1"/>
    </source>
</evidence>
<evidence type="ECO:0000256" key="1">
    <source>
        <dbReference type="SAM" id="MobiDB-lite"/>
    </source>
</evidence>
<name>A0A6C0GP69_9BACT</name>
<feature type="signal peptide" evidence="2">
    <location>
        <begin position="1"/>
        <end position="25"/>
    </location>
</feature>
<feature type="compositionally biased region" description="Low complexity" evidence="1">
    <location>
        <begin position="45"/>
        <end position="60"/>
    </location>
</feature>
<accession>A0A6C0GP69</accession>
<dbReference type="AlphaFoldDB" id="A0A6C0GP69"/>
<evidence type="ECO:0000313" key="4">
    <source>
        <dbReference type="Proteomes" id="UP000480178"/>
    </source>
</evidence>
<reference evidence="3 4" key="1">
    <citation type="submission" date="2020-01" db="EMBL/GenBank/DDBJ databases">
        <authorList>
            <person name="Kim M.K."/>
        </authorList>
    </citation>
    <scope>NUCLEOTIDE SEQUENCE [LARGE SCALE GENOMIC DNA]</scope>
    <source>
        <strain evidence="3 4">172606-1</strain>
    </source>
</reference>